<name>A0ABD8AIR2_9BACT</name>
<evidence type="ECO:0000313" key="2">
    <source>
        <dbReference type="EMBL" id="WQQ19871.1"/>
    </source>
</evidence>
<reference evidence="2 3" key="1">
    <citation type="submission" date="2023-12" db="EMBL/GenBank/DDBJ databases">
        <title>Hybrid Genome Assemblies of Mycoplasma cynos and Mycoplasma felis isolated from Dogs and Cats with Infectious Respiratory Disease.</title>
        <authorList>
            <person name="Framst I."/>
            <person name="Cai H."/>
            <person name="Ramesh P."/>
            <person name="Maboni G."/>
        </authorList>
    </citation>
    <scope>NUCLEOTIDE SEQUENCE [LARGE SCALE GENOMIC DNA]</scope>
    <source>
        <strain evidence="2 3">30510</strain>
    </source>
</reference>
<feature type="transmembrane region" description="Helical" evidence="1">
    <location>
        <begin position="14"/>
        <end position="34"/>
    </location>
</feature>
<gene>
    <name evidence="2" type="ORF">RRG46_03450</name>
</gene>
<evidence type="ECO:0000256" key="1">
    <source>
        <dbReference type="SAM" id="Phobius"/>
    </source>
</evidence>
<dbReference type="Proteomes" id="UP001327314">
    <property type="component" value="Chromosome"/>
</dbReference>
<proteinExistence type="predicted"/>
<accession>A0ABD8AIR2</accession>
<keyword evidence="1" id="KW-0812">Transmembrane</keyword>
<keyword evidence="1" id="KW-0472">Membrane</keyword>
<evidence type="ECO:0000313" key="3">
    <source>
        <dbReference type="Proteomes" id="UP001327314"/>
    </source>
</evidence>
<dbReference type="EMBL" id="CP141046">
    <property type="protein sequence ID" value="WQQ19871.1"/>
    <property type="molecule type" value="Genomic_DNA"/>
</dbReference>
<dbReference type="AlphaFoldDB" id="A0ABD8AIR2"/>
<organism evidence="2 3">
    <name type="scientific">Mycoplasmopsis cynos</name>
    <dbReference type="NCBI Taxonomy" id="171284"/>
    <lineage>
        <taxon>Bacteria</taxon>
        <taxon>Bacillati</taxon>
        <taxon>Mycoplasmatota</taxon>
        <taxon>Mycoplasmoidales</taxon>
        <taxon>Metamycoplasmataceae</taxon>
        <taxon>Mycoplasmopsis</taxon>
    </lineage>
</organism>
<protein>
    <submittedName>
        <fullName evidence="2">Uncharacterized protein</fullName>
    </submittedName>
</protein>
<keyword evidence="1" id="KW-1133">Transmembrane helix</keyword>
<sequence length="53" mass="6513">MKLYTSSKDFWKKYFRFLVGANLGIQAYIIDVYIKLIVEKYKNIYFYKIFLSK</sequence>
<dbReference type="RefSeq" id="WP_284531697.1">
    <property type="nucleotide sequence ID" value="NZ_CP103991.1"/>
</dbReference>